<feature type="region of interest" description="Disordered" evidence="4">
    <location>
        <begin position="1235"/>
        <end position="1254"/>
    </location>
</feature>
<feature type="compositionally biased region" description="Low complexity" evidence="4">
    <location>
        <begin position="1660"/>
        <end position="1670"/>
    </location>
</feature>
<dbReference type="EMBL" id="KB031042">
    <property type="protein sequence ID" value="ELK05504.1"/>
    <property type="molecule type" value="Genomic_DNA"/>
</dbReference>
<evidence type="ECO:0000313" key="7">
    <source>
        <dbReference type="Proteomes" id="UP000010552"/>
    </source>
</evidence>
<organism evidence="6 7">
    <name type="scientific">Pteropus alecto</name>
    <name type="common">Black flying fox</name>
    <dbReference type="NCBI Taxonomy" id="9402"/>
    <lineage>
        <taxon>Eukaryota</taxon>
        <taxon>Metazoa</taxon>
        <taxon>Chordata</taxon>
        <taxon>Craniata</taxon>
        <taxon>Vertebrata</taxon>
        <taxon>Euteleostomi</taxon>
        <taxon>Mammalia</taxon>
        <taxon>Eutheria</taxon>
        <taxon>Laurasiatheria</taxon>
        <taxon>Chiroptera</taxon>
        <taxon>Yinpterochiroptera</taxon>
        <taxon>Pteropodoidea</taxon>
        <taxon>Pteropodidae</taxon>
        <taxon>Pteropodinae</taxon>
        <taxon>Pteropus</taxon>
    </lineage>
</organism>
<feature type="compositionally biased region" description="Polar residues" evidence="4">
    <location>
        <begin position="1437"/>
        <end position="1453"/>
    </location>
</feature>
<dbReference type="STRING" id="9402.L5K1E1"/>
<feature type="region of interest" description="Disordered" evidence="4">
    <location>
        <begin position="699"/>
        <end position="728"/>
    </location>
</feature>
<keyword evidence="7" id="KW-1185">Reference proteome</keyword>
<feature type="region of interest" description="Disordered" evidence="4">
    <location>
        <begin position="1738"/>
        <end position="1773"/>
    </location>
</feature>
<sequence length="2133" mass="237199">MRPRREADGVAGFLDPELTAALPFRRDPSRGAKMGNSALRAHVETAQKTGVFQLKDRGLTEFPSELQKLTSNLRTIDLSNNKIESLPPMIIGKFTLLKSLSLNNNKLTVLPDELCNLKKLETLSLNNNHLRELPSTFGQLSALKTLSLSGNQLRALPPQLCSLRHLDVVDLSKNQIRSIPDIVGELQVIELNLNQNQISQVSVKISCCPRLKVLRLEENCLELSMLPQSILSDSQICLLAVEGNLFEIKKLRELEGYDKYLLIFPSNPHDLHGNLKLCDMNYNHCTLMSPAKCPIFFSASSCEQCDVECFRSGHYGTRTKMHIVPHCVQLKKEFMYPSVNSTDIDDNRPGPSQNTNNVDAQEREDDGKGEEEEEDYFDKELVQLIKQRKEQSRQDDPSNSSQEINSDDRRPQWRREDRMPYQDRENYSQPAWHHRGPPQRDWKWEKDGFNNTRKNSFPHSLRNSGGPRGCSGWHKGVAGGSSTWFHNHSNSGGGWHSNNGTVDWNHNGTGRNSSWHSEGTGGFPSWHMNSSNGNWKSSVRCTNSWNYSSPGDKFQPGRNRNSNCQMEDMSMLWNKKSKSKKYNQERYNWQRQENDKVGTVATYRGPSEGFTSDTFPSQDLLDFSFEQLESQTTKQTDTIVSKIGGKNGSATREKLRRWTPYPSQKTLDLQSGMKEVTGNKSEMVDMPFFDFTLTTTGTQEPQINETNNSPTLKTRKETHPGSLNHKATSDCTASYEVVRECPITEQPEQEHNLNKMPSLKSPLLPIPVTKSIPQKQDSKNLSKNTKTSSFFPGEHSNPLNRPTVEDSHGSSYMSKLQSSCPCVLKGNKSTFGTQREPDENLSDTLQKAKEVLQCHESLQNPLLSTSKRTRNYAKASRNVEESEKGSLKIEFQVHSLEDESDGEISDTEKHGTKIGTLGSATTELLSCSTHNAKEKEGDDQNLKASRKLSTSPGNSTVHQKESELQMTSAASPCSGLLLDLKTSLEDVPVDDPIKSHVSYETDGFESTSLDAELQKSDIAQPSGLLLPELSKLGFPASFQRDLTRHISLKSKTGAHLPEPNLNSARRIRNISGHRKSETEKESGLKPTLRQILNASRRNVNWEQVIHQVTKKKQELGKGLPRFGIEMVPLVQNEQEVLDLDGEPDLPNLEGFQWEGVSISSSPGLARKRSLSESSVIMDRAPSVYSFFSEEGTGKENEPQQIFSPSNSLRAAQSQKSTIGLKQEVTPLAASLKTGERAENVATRRRHSTQLSSDCTIPLLHLAKDLNNQESSTPPSENQNAQESNGEGNSLSSNASSALAISNLADAATDSSCTSGAEQNDGQSVRKKRRATGDGSSPELPSLERKNKRRKIKGKKERSQVDQLLNISLREEELSKSLQCMDNNLLQARAALQTAYVEVQRLLMLKQQITMEMSALRTHRIQILQGLQVFLEPPSSHVSPSSTGVPLQVTTSPPLQAHGSVPAPDSSVQIKQEPMSPEQDEDVNAMSRGSPCSVSKELLQANREISDHCPVYPVTTAPLSLSELTESFHEPSRELKFSVEQGNARNRENTPSSQSAGLPSTNKEGEEPTKSNSGSEACTSSFPRLSFASETPLEKESHSPADQPEQQAESTLTSAETRGNKKKKKLRKKKTLRAAHVPENSDTEQDVFIAKPVRKVKTGKSTKGGKVTTSTWEDSRIGPEQDCVRDGPDSDSSLEVLEIPNPQLEVVAIDSSESGEEKPDSPSKKDIWNCTEQNSLEISRSGCDEVSSTSEIGTRYKDEISSEPGEDDEPTEGSFEGHQAAVNAIQIFGNLLYTCSADKTVRAYNLVSRKCVGVFEGHTSKVNCLLVTQTSGKNAALYTGSSDHTICCYNVKTRECVEQLQLEDRVLCLHSRWRILYAGLANGTVVTFNIKNNKRLEVFECHGPRAVSCLATAQEGARKLLVVGSYDCTISVRDARNGLLLRTLEGHSKTILCMKASIVVNDLVFSGSSDQSVHAHNIHTGELVRIYKGHNHAVTVVNILGKVMVTACLDKFVRVYELQSHDRLQVYGGHKDMIMCMTIHKSMIYTGCYDGSIQAVRLNLMQNYRCWWHGCSLIFGVVDHLKQHLLTDHTNPNFQTLKCRWKNCDAFFTARKGSKQDAAGHIERHAEDDSKIDS</sequence>
<dbReference type="SMART" id="SM00369">
    <property type="entry name" value="LRR_TYP"/>
    <property type="match status" value="6"/>
</dbReference>
<feature type="compositionally biased region" description="Polar residues" evidence="4">
    <location>
        <begin position="1569"/>
        <end position="1582"/>
    </location>
</feature>
<dbReference type="FunFam" id="2.130.10.10:FF:000114">
    <property type="entry name" value="zinc finger protein 106 isoform X1"/>
    <property type="match status" value="1"/>
</dbReference>
<evidence type="ECO:0000256" key="2">
    <source>
        <dbReference type="ARBA" id="ARBA00022737"/>
    </source>
</evidence>
<feature type="compositionally biased region" description="Polar residues" evidence="4">
    <location>
        <begin position="1540"/>
        <end position="1561"/>
    </location>
</feature>
<feature type="compositionally biased region" description="Polar residues" evidence="4">
    <location>
        <begin position="1266"/>
        <end position="1287"/>
    </location>
</feature>
<dbReference type="Pfam" id="PF23598">
    <property type="entry name" value="LRR_14"/>
    <property type="match status" value="1"/>
</dbReference>
<dbReference type="GO" id="GO:0003723">
    <property type="term" value="F:RNA binding"/>
    <property type="evidence" value="ECO:0007669"/>
    <property type="project" value="InterPro"/>
</dbReference>
<dbReference type="InterPro" id="IPR055414">
    <property type="entry name" value="LRR_R13L4/SHOC2-like"/>
</dbReference>
<name>L5K1E1_PTEAL</name>
<dbReference type="SMART" id="SM00364">
    <property type="entry name" value="LRR_BAC"/>
    <property type="match status" value="4"/>
</dbReference>
<dbReference type="CDD" id="cd00200">
    <property type="entry name" value="WD40"/>
    <property type="match status" value="1"/>
</dbReference>
<feature type="compositionally biased region" description="Basic and acidic residues" evidence="4">
    <location>
        <begin position="438"/>
        <end position="448"/>
    </location>
</feature>
<feature type="compositionally biased region" description="Basic residues" evidence="4">
    <location>
        <begin position="1345"/>
        <end position="1355"/>
    </location>
</feature>
<evidence type="ECO:0000256" key="3">
    <source>
        <dbReference type="ARBA" id="ARBA00071423"/>
    </source>
</evidence>
<dbReference type="Proteomes" id="UP000010552">
    <property type="component" value="Unassembled WGS sequence"/>
</dbReference>
<dbReference type="InterPro" id="IPR013087">
    <property type="entry name" value="Znf_C2H2_type"/>
</dbReference>
<feature type="region of interest" description="Disordered" evidence="4">
    <location>
        <begin position="859"/>
        <end position="886"/>
    </location>
</feature>
<dbReference type="Gene3D" id="3.80.10.10">
    <property type="entry name" value="Ribonuclease Inhibitor"/>
    <property type="match status" value="2"/>
</dbReference>
<feature type="region of interest" description="Disordered" evidence="4">
    <location>
        <begin position="1266"/>
        <end position="1292"/>
    </location>
</feature>
<reference evidence="7" key="1">
    <citation type="journal article" date="2013" name="Science">
        <title>Comparative analysis of bat genomes provides insight into the evolution of flight and immunity.</title>
        <authorList>
            <person name="Zhang G."/>
            <person name="Cowled C."/>
            <person name="Shi Z."/>
            <person name="Huang Z."/>
            <person name="Bishop-Lilly K.A."/>
            <person name="Fang X."/>
            <person name="Wynne J.W."/>
            <person name="Xiong Z."/>
            <person name="Baker M.L."/>
            <person name="Zhao W."/>
            <person name="Tachedjian M."/>
            <person name="Zhu Y."/>
            <person name="Zhou P."/>
            <person name="Jiang X."/>
            <person name="Ng J."/>
            <person name="Yang L."/>
            <person name="Wu L."/>
            <person name="Xiao J."/>
            <person name="Feng Y."/>
            <person name="Chen Y."/>
            <person name="Sun X."/>
            <person name="Zhang Y."/>
            <person name="Marsh G.A."/>
            <person name="Crameri G."/>
            <person name="Broder C.C."/>
            <person name="Frey K.G."/>
            <person name="Wang L.F."/>
            <person name="Wang J."/>
        </authorList>
    </citation>
    <scope>NUCLEOTIDE SEQUENCE [LARGE SCALE GENOMIC DNA]</scope>
</reference>
<dbReference type="PROSITE" id="PS00028">
    <property type="entry name" value="ZINC_FINGER_C2H2_1"/>
    <property type="match status" value="1"/>
</dbReference>
<feature type="region of interest" description="Disordered" evidence="4">
    <location>
        <begin position="1307"/>
        <end position="1357"/>
    </location>
</feature>
<dbReference type="SUPFAM" id="SSF52058">
    <property type="entry name" value="L domain-like"/>
    <property type="match status" value="1"/>
</dbReference>
<dbReference type="Gene3D" id="2.130.10.10">
    <property type="entry name" value="YVTN repeat-like/Quinoprotein amine dehydrogenase"/>
    <property type="match status" value="2"/>
</dbReference>
<dbReference type="InterPro" id="IPR036322">
    <property type="entry name" value="WD40_repeat_dom_sf"/>
</dbReference>
<keyword evidence="2" id="KW-0677">Repeat</keyword>
<dbReference type="SUPFAM" id="SSF50978">
    <property type="entry name" value="WD40 repeat-like"/>
    <property type="match status" value="1"/>
</dbReference>
<dbReference type="GO" id="GO:0017124">
    <property type="term" value="F:SH3 domain binding"/>
    <property type="evidence" value="ECO:0007669"/>
    <property type="project" value="TreeGrafter"/>
</dbReference>
<dbReference type="InterPro" id="IPR001611">
    <property type="entry name" value="Leu-rich_rpt"/>
</dbReference>
<gene>
    <name evidence="6" type="ORF">PAL_GLEAN10023571</name>
</gene>
<feature type="compositionally biased region" description="Basic residues" evidence="4">
    <location>
        <begin position="1619"/>
        <end position="1632"/>
    </location>
</feature>
<dbReference type="PANTHER" id="PTHR14435">
    <property type="entry name" value="ZINC FINGER PROTEIN 106"/>
    <property type="match status" value="1"/>
</dbReference>
<feature type="region of interest" description="Disordered" evidence="4">
    <location>
        <begin position="339"/>
        <end position="467"/>
    </location>
</feature>
<feature type="compositionally biased region" description="Basic and acidic residues" evidence="4">
    <location>
        <begin position="387"/>
        <end position="396"/>
    </location>
</feature>
<dbReference type="FunCoup" id="L5K1E1">
    <property type="interactions" value="516"/>
</dbReference>
<protein>
    <recommendedName>
        <fullName evidence="3">Leucine-rich repeat-containing protein 57</fullName>
    </recommendedName>
</protein>
<dbReference type="SMART" id="SM00320">
    <property type="entry name" value="WD40"/>
    <property type="match status" value="6"/>
</dbReference>
<dbReference type="SMART" id="SM00564">
    <property type="entry name" value="PQQ"/>
    <property type="match status" value="3"/>
</dbReference>
<dbReference type="InterPro" id="IPR018391">
    <property type="entry name" value="PQQ_b-propeller_rpt"/>
</dbReference>
<keyword evidence="1" id="KW-0433">Leucine-rich repeat</keyword>
<dbReference type="PROSITE" id="PS51450">
    <property type="entry name" value="LRR"/>
    <property type="match status" value="4"/>
</dbReference>
<dbReference type="InterPro" id="IPR015943">
    <property type="entry name" value="WD40/YVTN_repeat-like_dom_sf"/>
</dbReference>
<dbReference type="InterPro" id="IPR042622">
    <property type="entry name" value="Znf106"/>
</dbReference>
<dbReference type="InterPro" id="IPR003591">
    <property type="entry name" value="Leu-rich_rpt_typical-subtyp"/>
</dbReference>
<dbReference type="PANTHER" id="PTHR14435:SF2">
    <property type="entry name" value="ZINC FINGER PROTEIN 106"/>
    <property type="match status" value="1"/>
</dbReference>
<dbReference type="GO" id="GO:0005829">
    <property type="term" value="C:cytosol"/>
    <property type="evidence" value="ECO:0007669"/>
    <property type="project" value="TreeGrafter"/>
</dbReference>
<evidence type="ECO:0000256" key="4">
    <source>
        <dbReference type="SAM" id="MobiDB-lite"/>
    </source>
</evidence>
<evidence type="ECO:0000259" key="5">
    <source>
        <dbReference type="PROSITE" id="PS00028"/>
    </source>
</evidence>
<feature type="compositionally biased region" description="Polar residues" evidence="4">
    <location>
        <begin position="350"/>
        <end position="359"/>
    </location>
</feature>
<dbReference type="InterPro" id="IPR001680">
    <property type="entry name" value="WD40_rpt"/>
</dbReference>
<dbReference type="FunFam" id="3.80.10.10:FF:000230">
    <property type="entry name" value="Leucine-rich repeat-containing protein 57"/>
    <property type="match status" value="1"/>
</dbReference>
<feature type="compositionally biased region" description="Polar residues" evidence="4">
    <location>
        <begin position="1308"/>
        <end position="1322"/>
    </location>
</feature>
<feature type="compositionally biased region" description="Acidic residues" evidence="4">
    <location>
        <begin position="362"/>
        <end position="377"/>
    </location>
</feature>
<feature type="region of interest" description="Disordered" evidence="4">
    <location>
        <begin position="1540"/>
        <end position="1693"/>
    </location>
</feature>
<feature type="compositionally biased region" description="Polar residues" evidence="4">
    <location>
        <begin position="1603"/>
        <end position="1616"/>
    </location>
</feature>
<dbReference type="GO" id="GO:0016020">
    <property type="term" value="C:membrane"/>
    <property type="evidence" value="ECO:0007669"/>
    <property type="project" value="TreeGrafter"/>
</dbReference>
<feature type="compositionally biased region" description="Basic and acidic residues" evidence="4">
    <location>
        <begin position="877"/>
        <end position="886"/>
    </location>
</feature>
<evidence type="ECO:0000313" key="6">
    <source>
        <dbReference type="EMBL" id="ELK05504.1"/>
    </source>
</evidence>
<dbReference type="InParanoid" id="L5K1E1"/>
<feature type="compositionally biased region" description="Basic and acidic residues" evidence="4">
    <location>
        <begin position="931"/>
        <end position="941"/>
    </location>
</feature>
<feature type="compositionally biased region" description="Polar residues" evidence="4">
    <location>
        <begin position="947"/>
        <end position="957"/>
    </location>
</feature>
<feature type="compositionally biased region" description="Low complexity" evidence="4">
    <location>
        <begin position="779"/>
        <end position="789"/>
    </location>
</feature>
<feature type="region of interest" description="Disordered" evidence="4">
    <location>
        <begin position="931"/>
        <end position="968"/>
    </location>
</feature>
<feature type="region of interest" description="Disordered" evidence="4">
    <location>
        <begin position="897"/>
        <end position="916"/>
    </location>
</feature>
<evidence type="ECO:0000256" key="1">
    <source>
        <dbReference type="ARBA" id="ARBA00022614"/>
    </source>
</evidence>
<accession>L5K1E1</accession>
<feature type="compositionally biased region" description="Polar residues" evidence="4">
    <location>
        <begin position="449"/>
        <end position="463"/>
    </location>
</feature>
<proteinExistence type="predicted"/>
<feature type="domain" description="C2H2-type" evidence="5">
    <location>
        <begin position="2065"/>
        <end position="2088"/>
    </location>
</feature>
<feature type="region of interest" description="Disordered" evidence="4">
    <location>
        <begin position="1437"/>
        <end position="1490"/>
    </location>
</feature>
<dbReference type="FunFam" id="3.80.10.10:FF:000458">
    <property type="entry name" value="Leucine rich repeat containing 57"/>
    <property type="match status" value="1"/>
</dbReference>
<feature type="compositionally biased region" description="Basic and acidic residues" evidence="4">
    <location>
        <begin position="1672"/>
        <end position="1687"/>
    </location>
</feature>
<dbReference type="InterPro" id="IPR032675">
    <property type="entry name" value="LRR_dom_sf"/>
</dbReference>
<dbReference type="eggNOG" id="KOG1721">
    <property type="taxonomic scope" value="Eukaryota"/>
</dbReference>
<feature type="region of interest" description="Disordered" evidence="4">
    <location>
        <begin position="770"/>
        <end position="812"/>
    </location>
</feature>
<feature type="compositionally biased region" description="Polar residues" evidence="4">
    <location>
        <begin position="699"/>
        <end position="712"/>
    </location>
</feature>
<feature type="compositionally biased region" description="Basic and acidic residues" evidence="4">
    <location>
        <begin position="406"/>
        <end position="426"/>
    </location>
</feature>
<dbReference type="Pfam" id="PF00400">
    <property type="entry name" value="WD40"/>
    <property type="match status" value="5"/>
</dbReference>
<dbReference type="GO" id="GO:0008286">
    <property type="term" value="P:insulin receptor signaling pathway"/>
    <property type="evidence" value="ECO:0007669"/>
    <property type="project" value="TreeGrafter"/>
</dbReference>